<organism evidence="1 2">
    <name type="scientific">Pontibacter locisalis</name>
    <dbReference type="NCBI Taxonomy" id="1719035"/>
    <lineage>
        <taxon>Bacteria</taxon>
        <taxon>Pseudomonadati</taxon>
        <taxon>Bacteroidota</taxon>
        <taxon>Cytophagia</taxon>
        <taxon>Cytophagales</taxon>
        <taxon>Hymenobacteraceae</taxon>
        <taxon>Pontibacter</taxon>
    </lineage>
</organism>
<dbReference type="EMBL" id="JBHULU010000001">
    <property type="protein sequence ID" value="MFD2512393.1"/>
    <property type="molecule type" value="Genomic_DNA"/>
</dbReference>
<gene>
    <name evidence="1" type="ORF">ACFSRY_00825</name>
</gene>
<name>A0ABW5IGK7_9BACT</name>
<proteinExistence type="predicted"/>
<keyword evidence="2" id="KW-1185">Reference proteome</keyword>
<protein>
    <recommendedName>
        <fullName evidence="3">Cyclase</fullName>
    </recommendedName>
</protein>
<evidence type="ECO:0000313" key="2">
    <source>
        <dbReference type="Proteomes" id="UP001597544"/>
    </source>
</evidence>
<reference evidence="2" key="1">
    <citation type="journal article" date="2019" name="Int. J. Syst. Evol. Microbiol.">
        <title>The Global Catalogue of Microorganisms (GCM) 10K type strain sequencing project: providing services to taxonomists for standard genome sequencing and annotation.</title>
        <authorList>
            <consortium name="The Broad Institute Genomics Platform"/>
            <consortium name="The Broad Institute Genome Sequencing Center for Infectious Disease"/>
            <person name="Wu L."/>
            <person name="Ma J."/>
        </authorList>
    </citation>
    <scope>NUCLEOTIDE SEQUENCE [LARGE SCALE GENOMIC DNA]</scope>
    <source>
        <strain evidence="2">KCTC 42498</strain>
    </source>
</reference>
<sequence length="98" mass="11549">MTYLLIRHEVNDFDHWKTAYDNHKSARDEADLREVYLLQNRYNHNEVVILFEAKNEHKAQDFIESEDLKEAMKGAGMVGTPEIRMLDQVHAQLFSKNS</sequence>
<dbReference type="RefSeq" id="WP_377502398.1">
    <property type="nucleotide sequence ID" value="NZ_JBHULU010000001.1"/>
</dbReference>
<evidence type="ECO:0008006" key="3">
    <source>
        <dbReference type="Google" id="ProtNLM"/>
    </source>
</evidence>
<dbReference type="Proteomes" id="UP001597544">
    <property type="component" value="Unassembled WGS sequence"/>
</dbReference>
<comment type="caution">
    <text evidence="1">The sequence shown here is derived from an EMBL/GenBank/DDBJ whole genome shotgun (WGS) entry which is preliminary data.</text>
</comment>
<evidence type="ECO:0000313" key="1">
    <source>
        <dbReference type="EMBL" id="MFD2512393.1"/>
    </source>
</evidence>
<accession>A0ABW5IGK7</accession>